<evidence type="ECO:0000313" key="6">
    <source>
        <dbReference type="Proteomes" id="UP001155077"/>
    </source>
</evidence>
<dbReference type="InterPro" id="IPR010982">
    <property type="entry name" value="Lambda_DNA-bd_dom_sf"/>
</dbReference>
<evidence type="ECO:0000256" key="3">
    <source>
        <dbReference type="ARBA" id="ARBA00023163"/>
    </source>
</evidence>
<keyword evidence="2" id="KW-0238">DNA-binding</keyword>
<dbReference type="InterPro" id="IPR001387">
    <property type="entry name" value="Cro/C1-type_HTH"/>
</dbReference>
<feature type="domain" description="HTH cro/C1-type" evidence="4">
    <location>
        <begin position="11"/>
        <end position="65"/>
    </location>
</feature>
<evidence type="ECO:0000256" key="2">
    <source>
        <dbReference type="ARBA" id="ARBA00023125"/>
    </source>
</evidence>
<dbReference type="RefSeq" id="WP_252111418.1">
    <property type="nucleotide sequence ID" value="NZ_JAMSCK010000002.1"/>
</dbReference>
<proteinExistence type="predicted"/>
<dbReference type="Gene3D" id="1.10.260.40">
    <property type="entry name" value="lambda repressor-like DNA-binding domains"/>
    <property type="match status" value="1"/>
</dbReference>
<dbReference type="PANTHER" id="PTHR46797:SF23">
    <property type="entry name" value="HTH-TYPE TRANSCRIPTIONAL REGULATOR SUTR"/>
    <property type="match status" value="1"/>
</dbReference>
<dbReference type="InterPro" id="IPR050807">
    <property type="entry name" value="TransReg_Diox_bact_type"/>
</dbReference>
<dbReference type="PROSITE" id="PS50943">
    <property type="entry name" value="HTH_CROC1"/>
    <property type="match status" value="1"/>
</dbReference>
<dbReference type="PANTHER" id="PTHR46797">
    <property type="entry name" value="HTH-TYPE TRANSCRIPTIONAL REGULATOR"/>
    <property type="match status" value="1"/>
</dbReference>
<sequence>MTAQLKVGKRILHLRNDLGLSQEKLALKADIDRTYLTGVENGKRNISIKNIEKICKALEISLKDFFNDNLFDLN</sequence>
<comment type="caution">
    <text evidence="5">The sequence shown here is derived from an EMBL/GenBank/DDBJ whole genome shotgun (WGS) entry which is preliminary data.</text>
</comment>
<organism evidence="5 6">
    <name type="scientific">Gramella jeungdoensis</name>
    <dbReference type="NCBI Taxonomy" id="708091"/>
    <lineage>
        <taxon>Bacteria</taxon>
        <taxon>Pseudomonadati</taxon>
        <taxon>Bacteroidota</taxon>
        <taxon>Flavobacteriia</taxon>
        <taxon>Flavobacteriales</taxon>
        <taxon>Flavobacteriaceae</taxon>
        <taxon>Christiangramia</taxon>
    </lineage>
</organism>
<keyword evidence="1" id="KW-0805">Transcription regulation</keyword>
<dbReference type="EMBL" id="JAMSCK010000002">
    <property type="protein sequence ID" value="MCM8568907.1"/>
    <property type="molecule type" value="Genomic_DNA"/>
</dbReference>
<dbReference type="CDD" id="cd00093">
    <property type="entry name" value="HTH_XRE"/>
    <property type="match status" value="1"/>
</dbReference>
<evidence type="ECO:0000256" key="1">
    <source>
        <dbReference type="ARBA" id="ARBA00023015"/>
    </source>
</evidence>
<keyword evidence="6" id="KW-1185">Reference proteome</keyword>
<evidence type="ECO:0000259" key="4">
    <source>
        <dbReference type="PROSITE" id="PS50943"/>
    </source>
</evidence>
<dbReference type="Pfam" id="PF01381">
    <property type="entry name" value="HTH_3"/>
    <property type="match status" value="1"/>
</dbReference>
<dbReference type="Proteomes" id="UP001155077">
    <property type="component" value="Unassembled WGS sequence"/>
</dbReference>
<gene>
    <name evidence="5" type="ORF">NE848_05930</name>
</gene>
<dbReference type="SUPFAM" id="SSF47413">
    <property type="entry name" value="lambda repressor-like DNA-binding domains"/>
    <property type="match status" value="1"/>
</dbReference>
<accession>A0ABT0YZL2</accession>
<reference evidence="5" key="1">
    <citation type="submission" date="2022-06" db="EMBL/GenBank/DDBJ databases">
        <title>Gramella sediminis sp. nov., isolated from deep-sea sediment of the Indian Ocean.</title>
        <authorList>
            <person name="Yang L."/>
        </authorList>
    </citation>
    <scope>NUCLEOTIDE SEQUENCE</scope>
    <source>
        <strain evidence="5">HMD3159</strain>
    </source>
</reference>
<dbReference type="SMART" id="SM00530">
    <property type="entry name" value="HTH_XRE"/>
    <property type="match status" value="1"/>
</dbReference>
<evidence type="ECO:0000313" key="5">
    <source>
        <dbReference type="EMBL" id="MCM8568907.1"/>
    </source>
</evidence>
<protein>
    <submittedName>
        <fullName evidence="5">Helix-turn-helix domain-containing protein</fullName>
    </submittedName>
</protein>
<name>A0ABT0YZL2_9FLAO</name>
<keyword evidence="3" id="KW-0804">Transcription</keyword>